<evidence type="ECO:0000313" key="3">
    <source>
        <dbReference type="Proteomes" id="UP000298327"/>
    </source>
</evidence>
<feature type="compositionally biased region" description="Low complexity" evidence="1">
    <location>
        <begin position="73"/>
        <end position="83"/>
    </location>
</feature>
<gene>
    <name evidence="2" type="ORF">EVG20_g486</name>
</gene>
<dbReference type="EMBL" id="SEOQ01000012">
    <property type="protein sequence ID" value="TFY72545.1"/>
    <property type="molecule type" value="Genomic_DNA"/>
</dbReference>
<organism evidence="2 3">
    <name type="scientific">Dentipellis fragilis</name>
    <dbReference type="NCBI Taxonomy" id="205917"/>
    <lineage>
        <taxon>Eukaryota</taxon>
        <taxon>Fungi</taxon>
        <taxon>Dikarya</taxon>
        <taxon>Basidiomycota</taxon>
        <taxon>Agaricomycotina</taxon>
        <taxon>Agaricomycetes</taxon>
        <taxon>Russulales</taxon>
        <taxon>Hericiaceae</taxon>
        <taxon>Dentipellis</taxon>
    </lineage>
</organism>
<comment type="caution">
    <text evidence="2">The sequence shown here is derived from an EMBL/GenBank/DDBJ whole genome shotgun (WGS) entry which is preliminary data.</text>
</comment>
<name>A0A4Y9ZCQ9_9AGAM</name>
<feature type="region of interest" description="Disordered" evidence="1">
    <location>
        <begin position="1"/>
        <end position="21"/>
    </location>
</feature>
<dbReference type="Proteomes" id="UP000298327">
    <property type="component" value="Unassembled WGS sequence"/>
</dbReference>
<feature type="compositionally biased region" description="Low complexity" evidence="1">
    <location>
        <begin position="11"/>
        <end position="21"/>
    </location>
</feature>
<evidence type="ECO:0000256" key="1">
    <source>
        <dbReference type="SAM" id="MobiDB-lite"/>
    </source>
</evidence>
<sequence length="107" mass="11240">MSPSHLQTKCSNSSSPTVSDTDSTTALIALSPSAPKSSSKRGFFTSFLQTSKHPYTYGFDLGLVLDAKQQKASSSPSSPPRSSTQEPDLVFGKLAVKYGHGAPSKSS</sequence>
<keyword evidence="3" id="KW-1185">Reference proteome</keyword>
<proteinExistence type="predicted"/>
<reference evidence="2 3" key="1">
    <citation type="submission" date="2019-02" db="EMBL/GenBank/DDBJ databases">
        <title>Genome sequencing of the rare red list fungi Dentipellis fragilis.</title>
        <authorList>
            <person name="Buettner E."/>
            <person name="Kellner H."/>
        </authorList>
    </citation>
    <scope>NUCLEOTIDE SEQUENCE [LARGE SCALE GENOMIC DNA]</scope>
    <source>
        <strain evidence="2 3">DSM 105465</strain>
    </source>
</reference>
<accession>A0A4Y9ZCQ9</accession>
<feature type="region of interest" description="Disordered" evidence="1">
    <location>
        <begin position="68"/>
        <end position="89"/>
    </location>
</feature>
<protein>
    <submittedName>
        <fullName evidence="2">Uncharacterized protein</fullName>
    </submittedName>
</protein>
<feature type="compositionally biased region" description="Polar residues" evidence="1">
    <location>
        <begin position="1"/>
        <end position="10"/>
    </location>
</feature>
<evidence type="ECO:0000313" key="2">
    <source>
        <dbReference type="EMBL" id="TFY72545.1"/>
    </source>
</evidence>
<dbReference type="AlphaFoldDB" id="A0A4Y9ZCQ9"/>